<gene>
    <name evidence="1" type="ORF">MENT_LOCUS20260</name>
</gene>
<sequence length="127" mass="14239">MVIAAPATMEEGRILLLGNEADILHSAFTFPLNEGGKRYPSVDHYAYAQILTQLGLDEVHVLALLATTSSNVSRKAIELLQENMPSGHDMNSLSQYLTVSRQSYTMMGLRLRAEQDKRFRQTLIGDW</sequence>
<evidence type="ECO:0000313" key="2">
    <source>
        <dbReference type="Proteomes" id="UP000580250"/>
    </source>
</evidence>
<organism evidence="1 2">
    <name type="scientific">Meloidogyne enterolobii</name>
    <name type="common">Root-knot nematode worm</name>
    <name type="synonym">Meloidogyne mayaguensis</name>
    <dbReference type="NCBI Taxonomy" id="390850"/>
    <lineage>
        <taxon>Eukaryota</taxon>
        <taxon>Metazoa</taxon>
        <taxon>Ecdysozoa</taxon>
        <taxon>Nematoda</taxon>
        <taxon>Chromadorea</taxon>
        <taxon>Rhabditida</taxon>
        <taxon>Tylenchina</taxon>
        <taxon>Tylenchomorpha</taxon>
        <taxon>Tylenchoidea</taxon>
        <taxon>Meloidogynidae</taxon>
        <taxon>Meloidogyninae</taxon>
        <taxon>Meloidogyne</taxon>
    </lineage>
</organism>
<name>A0A6V7V1Y5_MELEN</name>
<comment type="caution">
    <text evidence="1">The sequence shown here is derived from an EMBL/GenBank/DDBJ whole genome shotgun (WGS) entry which is preliminary data.</text>
</comment>
<dbReference type="Gene3D" id="1.10.357.40">
    <property type="entry name" value="YbiA-like"/>
    <property type="match status" value="1"/>
</dbReference>
<proteinExistence type="predicted"/>
<dbReference type="SUPFAM" id="SSF143990">
    <property type="entry name" value="YbiA-like"/>
    <property type="match status" value="1"/>
</dbReference>
<dbReference type="Proteomes" id="UP000580250">
    <property type="component" value="Unassembled WGS sequence"/>
</dbReference>
<reference evidence="1 2" key="1">
    <citation type="submission" date="2020-08" db="EMBL/GenBank/DDBJ databases">
        <authorList>
            <person name="Koutsovoulos G."/>
            <person name="Danchin GJ E."/>
        </authorList>
    </citation>
    <scope>NUCLEOTIDE SEQUENCE [LARGE SCALE GENOMIC DNA]</scope>
</reference>
<protein>
    <submittedName>
        <fullName evidence="1">Uncharacterized protein</fullName>
    </submittedName>
</protein>
<dbReference type="EMBL" id="CAJEWN010000147">
    <property type="protein sequence ID" value="CAD2168943.1"/>
    <property type="molecule type" value="Genomic_DNA"/>
</dbReference>
<evidence type="ECO:0000313" key="1">
    <source>
        <dbReference type="EMBL" id="CAD2168943.1"/>
    </source>
</evidence>
<dbReference type="OrthoDB" id="5915751at2759"/>
<dbReference type="AlphaFoldDB" id="A0A6V7V1Y5"/>
<accession>A0A6V7V1Y5</accession>
<dbReference type="InterPro" id="IPR037238">
    <property type="entry name" value="YbiA-like_sf"/>
</dbReference>